<dbReference type="Pfam" id="PF13962">
    <property type="entry name" value="PGG"/>
    <property type="match status" value="1"/>
</dbReference>
<evidence type="ECO:0000256" key="6">
    <source>
        <dbReference type="ARBA" id="ARBA00023136"/>
    </source>
</evidence>
<organism evidence="9 11">
    <name type="scientific">Medicago truncatula</name>
    <name type="common">Barrel medic</name>
    <name type="synonym">Medicago tribuloides</name>
    <dbReference type="NCBI Taxonomy" id="3880"/>
    <lineage>
        <taxon>Eukaryota</taxon>
        <taxon>Viridiplantae</taxon>
        <taxon>Streptophyta</taxon>
        <taxon>Embryophyta</taxon>
        <taxon>Tracheophyta</taxon>
        <taxon>Spermatophyta</taxon>
        <taxon>Magnoliopsida</taxon>
        <taxon>eudicotyledons</taxon>
        <taxon>Gunneridae</taxon>
        <taxon>Pentapetalae</taxon>
        <taxon>rosids</taxon>
        <taxon>fabids</taxon>
        <taxon>Fabales</taxon>
        <taxon>Fabaceae</taxon>
        <taxon>Papilionoideae</taxon>
        <taxon>50 kb inversion clade</taxon>
        <taxon>NPAAA clade</taxon>
        <taxon>Hologalegina</taxon>
        <taxon>IRL clade</taxon>
        <taxon>Trifolieae</taxon>
        <taxon>Medicago</taxon>
    </lineage>
</organism>
<evidence type="ECO:0000259" key="8">
    <source>
        <dbReference type="Pfam" id="PF13962"/>
    </source>
</evidence>
<dbReference type="EnsemblPlants" id="KEH18427">
    <property type="protein sequence ID" value="KEH18427"/>
    <property type="gene ID" value="MTR_8g019290"/>
</dbReference>
<keyword evidence="5" id="KW-0040">ANK repeat</keyword>
<dbReference type="Proteomes" id="UP000002051">
    <property type="component" value="Chromosome 8"/>
</dbReference>
<keyword evidence="2 7" id="KW-0812">Transmembrane</keyword>
<evidence type="ECO:0000256" key="4">
    <source>
        <dbReference type="ARBA" id="ARBA00022989"/>
    </source>
</evidence>
<feature type="transmembrane region" description="Helical" evidence="7">
    <location>
        <begin position="150"/>
        <end position="177"/>
    </location>
</feature>
<feature type="transmembrane region" description="Helical" evidence="7">
    <location>
        <begin position="20"/>
        <end position="37"/>
    </location>
</feature>
<dbReference type="InterPro" id="IPR026961">
    <property type="entry name" value="PGG_dom"/>
</dbReference>
<feature type="transmembrane region" description="Helical" evidence="7">
    <location>
        <begin position="110"/>
        <end position="130"/>
    </location>
</feature>
<proteinExistence type="predicted"/>
<dbReference type="EMBL" id="CM001224">
    <property type="protein sequence ID" value="KEH18427.1"/>
    <property type="molecule type" value="Genomic_DNA"/>
</dbReference>
<dbReference type="GO" id="GO:0016020">
    <property type="term" value="C:membrane"/>
    <property type="evidence" value="ECO:0000318"/>
    <property type="project" value="GO_Central"/>
</dbReference>
<reference evidence="9 11" key="2">
    <citation type="journal article" date="2014" name="BMC Genomics">
        <title>An improved genome release (version Mt4.0) for the model legume Medicago truncatula.</title>
        <authorList>
            <person name="Tang H."/>
            <person name="Krishnakumar V."/>
            <person name="Bidwell S."/>
            <person name="Rosen B."/>
            <person name="Chan A."/>
            <person name="Zhou S."/>
            <person name="Gentzbittel L."/>
            <person name="Childs K.L."/>
            <person name="Yandell M."/>
            <person name="Gundlach H."/>
            <person name="Mayer K.F."/>
            <person name="Schwartz D.C."/>
            <person name="Town C.D."/>
        </authorList>
    </citation>
    <scope>GENOME REANNOTATION</scope>
    <source>
        <strain evidence="9">A17</strain>
        <strain evidence="10 11">cv. Jemalong A17</strain>
    </source>
</reference>
<dbReference type="HOGENOM" id="CLU_088379_0_0_1"/>
<reference evidence="9 11" key="1">
    <citation type="journal article" date="2011" name="Nature">
        <title>The Medicago genome provides insight into the evolution of rhizobial symbioses.</title>
        <authorList>
            <person name="Young N.D."/>
            <person name="Debelle F."/>
            <person name="Oldroyd G.E."/>
            <person name="Geurts R."/>
            <person name="Cannon S.B."/>
            <person name="Udvardi M.K."/>
            <person name="Benedito V.A."/>
            <person name="Mayer K.F."/>
            <person name="Gouzy J."/>
            <person name="Schoof H."/>
            <person name="Van de Peer Y."/>
            <person name="Proost S."/>
            <person name="Cook D.R."/>
            <person name="Meyers B.C."/>
            <person name="Spannagl M."/>
            <person name="Cheung F."/>
            <person name="De Mita S."/>
            <person name="Krishnakumar V."/>
            <person name="Gundlach H."/>
            <person name="Zhou S."/>
            <person name="Mudge J."/>
            <person name="Bharti A.K."/>
            <person name="Murray J.D."/>
            <person name="Naoumkina M.A."/>
            <person name="Rosen B."/>
            <person name="Silverstein K.A."/>
            <person name="Tang H."/>
            <person name="Rombauts S."/>
            <person name="Zhao P.X."/>
            <person name="Zhou P."/>
            <person name="Barbe V."/>
            <person name="Bardou P."/>
            <person name="Bechner M."/>
            <person name="Bellec A."/>
            <person name="Berger A."/>
            <person name="Berges H."/>
            <person name="Bidwell S."/>
            <person name="Bisseling T."/>
            <person name="Choisne N."/>
            <person name="Couloux A."/>
            <person name="Denny R."/>
            <person name="Deshpande S."/>
            <person name="Dai X."/>
            <person name="Doyle J.J."/>
            <person name="Dudez A.M."/>
            <person name="Farmer A.D."/>
            <person name="Fouteau S."/>
            <person name="Franken C."/>
            <person name="Gibelin C."/>
            <person name="Gish J."/>
            <person name="Goldstein S."/>
            <person name="Gonzalez A.J."/>
            <person name="Green P.J."/>
            <person name="Hallab A."/>
            <person name="Hartog M."/>
            <person name="Hua A."/>
            <person name="Humphray S.J."/>
            <person name="Jeong D.H."/>
            <person name="Jing Y."/>
            <person name="Jocker A."/>
            <person name="Kenton S.M."/>
            <person name="Kim D.J."/>
            <person name="Klee K."/>
            <person name="Lai H."/>
            <person name="Lang C."/>
            <person name="Lin S."/>
            <person name="Macmil S.L."/>
            <person name="Magdelenat G."/>
            <person name="Matthews L."/>
            <person name="McCorrison J."/>
            <person name="Monaghan E.L."/>
            <person name="Mun J.H."/>
            <person name="Najar F.Z."/>
            <person name="Nicholson C."/>
            <person name="Noirot C."/>
            <person name="O'Bleness M."/>
            <person name="Paule C.R."/>
            <person name="Poulain J."/>
            <person name="Prion F."/>
            <person name="Qin B."/>
            <person name="Qu C."/>
            <person name="Retzel E.F."/>
            <person name="Riddle C."/>
            <person name="Sallet E."/>
            <person name="Samain S."/>
            <person name="Samson N."/>
            <person name="Sanders I."/>
            <person name="Saurat O."/>
            <person name="Scarpelli C."/>
            <person name="Schiex T."/>
            <person name="Segurens B."/>
            <person name="Severin A.J."/>
            <person name="Sherrier D.J."/>
            <person name="Shi R."/>
            <person name="Sims S."/>
            <person name="Singer S.R."/>
            <person name="Sinharoy S."/>
            <person name="Sterck L."/>
            <person name="Viollet A."/>
            <person name="Wang B.B."/>
            <person name="Wang K."/>
            <person name="Wang M."/>
            <person name="Wang X."/>
            <person name="Warfsmann J."/>
            <person name="Weissenbach J."/>
            <person name="White D.D."/>
            <person name="White J.D."/>
            <person name="Wiley G.B."/>
            <person name="Wincker P."/>
            <person name="Xing Y."/>
            <person name="Yang L."/>
            <person name="Yao Z."/>
            <person name="Ying F."/>
            <person name="Zhai J."/>
            <person name="Zhou L."/>
            <person name="Zuber A."/>
            <person name="Denarie J."/>
            <person name="Dixon R.A."/>
            <person name="May G.D."/>
            <person name="Schwartz D.C."/>
            <person name="Rogers J."/>
            <person name="Quetier F."/>
            <person name="Town C.D."/>
            <person name="Roe B.A."/>
        </authorList>
    </citation>
    <scope>NUCLEOTIDE SEQUENCE [LARGE SCALE GENOMIC DNA]</scope>
    <source>
        <strain evidence="9">A17</strain>
        <strain evidence="10 11">cv. Jemalong A17</strain>
    </source>
</reference>
<keyword evidence="11" id="KW-1185">Reference proteome</keyword>
<comment type="subcellular location">
    <subcellularLocation>
        <location evidence="1">Membrane</location>
        <topology evidence="1">Multi-pass membrane protein</topology>
    </subcellularLocation>
</comment>
<dbReference type="AlphaFoldDB" id="A0A072TM04"/>
<evidence type="ECO:0000313" key="11">
    <source>
        <dbReference type="Proteomes" id="UP000002051"/>
    </source>
</evidence>
<evidence type="ECO:0000256" key="2">
    <source>
        <dbReference type="ARBA" id="ARBA00022692"/>
    </source>
</evidence>
<evidence type="ECO:0000256" key="1">
    <source>
        <dbReference type="ARBA" id="ARBA00004141"/>
    </source>
</evidence>
<sequence length="182" mass="19640">MSIPQQNHSRDKWLKHMKGSISLTASIIATMTFSLATNPPGGVVQASVGDSNQCSTINPTICAGEAILATYHHDEYLRFLICNTICFIASLSVILLLVSGIPINNKFSMWLLSIGMSIVITSLALTYLYAANMVTPSSIWSSLSGTGFGVALIVWVWIAIVLLVYIILVVCTCVSCCRKCCS</sequence>
<dbReference type="PANTHER" id="PTHR24186">
    <property type="entry name" value="PROTEIN PHOSPHATASE 1 REGULATORY SUBUNIT"/>
    <property type="match status" value="1"/>
</dbReference>
<evidence type="ECO:0000256" key="5">
    <source>
        <dbReference type="ARBA" id="ARBA00023043"/>
    </source>
</evidence>
<name>A0A072TM04_MEDTR</name>
<protein>
    <submittedName>
        <fullName evidence="9">Ankyrin repeat protein</fullName>
    </submittedName>
</protein>
<keyword evidence="3" id="KW-0677">Repeat</keyword>
<dbReference type="KEGG" id="mtr:11429454"/>
<feature type="domain" description="PGG" evidence="8">
    <location>
        <begin position="12"/>
        <end position="127"/>
    </location>
</feature>
<evidence type="ECO:0000313" key="9">
    <source>
        <dbReference type="EMBL" id="KEH18427.1"/>
    </source>
</evidence>
<gene>
    <name evidence="10" type="primary">25500512</name>
    <name evidence="9" type="ordered locus">MTR_8g019290</name>
</gene>
<keyword evidence="4 7" id="KW-1133">Transmembrane helix</keyword>
<dbReference type="OrthoDB" id="1391728at2759"/>
<accession>A0A072TM04</accession>
<dbReference type="STRING" id="3880.A0A072TM04"/>
<keyword evidence="6 7" id="KW-0472">Membrane</keyword>
<feature type="transmembrane region" description="Helical" evidence="7">
    <location>
        <begin position="76"/>
        <end position="98"/>
    </location>
</feature>
<dbReference type="PANTHER" id="PTHR24186:SF37">
    <property type="entry name" value="PGG DOMAIN-CONTAINING PROTEIN"/>
    <property type="match status" value="1"/>
</dbReference>
<evidence type="ECO:0000256" key="7">
    <source>
        <dbReference type="SAM" id="Phobius"/>
    </source>
</evidence>
<evidence type="ECO:0000313" key="10">
    <source>
        <dbReference type="EnsemblPlants" id="KEH18427"/>
    </source>
</evidence>
<evidence type="ECO:0000256" key="3">
    <source>
        <dbReference type="ARBA" id="ARBA00022737"/>
    </source>
</evidence>
<reference evidence="10" key="3">
    <citation type="submission" date="2015-04" db="UniProtKB">
        <authorList>
            <consortium name="EnsemblPlants"/>
        </authorList>
    </citation>
    <scope>IDENTIFICATION</scope>
    <source>
        <strain evidence="10">cv. Jemalong A17</strain>
    </source>
</reference>